<organism evidence="2 3">
    <name type="scientific">Miscanthus lutarioriparius</name>
    <dbReference type="NCBI Taxonomy" id="422564"/>
    <lineage>
        <taxon>Eukaryota</taxon>
        <taxon>Viridiplantae</taxon>
        <taxon>Streptophyta</taxon>
        <taxon>Embryophyta</taxon>
        <taxon>Tracheophyta</taxon>
        <taxon>Spermatophyta</taxon>
        <taxon>Magnoliopsida</taxon>
        <taxon>Liliopsida</taxon>
        <taxon>Poales</taxon>
        <taxon>Poaceae</taxon>
        <taxon>PACMAD clade</taxon>
        <taxon>Panicoideae</taxon>
        <taxon>Andropogonodae</taxon>
        <taxon>Andropogoneae</taxon>
        <taxon>Saccharinae</taxon>
        <taxon>Miscanthus</taxon>
    </lineage>
</organism>
<reference evidence="2" key="1">
    <citation type="submission" date="2020-10" db="EMBL/GenBank/DDBJ databases">
        <authorList>
            <person name="Han B."/>
            <person name="Lu T."/>
            <person name="Zhao Q."/>
            <person name="Huang X."/>
            <person name="Zhao Y."/>
        </authorList>
    </citation>
    <scope>NUCLEOTIDE SEQUENCE</scope>
</reference>
<keyword evidence="3" id="KW-1185">Reference proteome</keyword>
<name>A0A811QAS9_9POAL</name>
<feature type="compositionally biased region" description="Basic and acidic residues" evidence="1">
    <location>
        <begin position="16"/>
        <end position="34"/>
    </location>
</feature>
<proteinExistence type="predicted"/>
<evidence type="ECO:0000313" key="3">
    <source>
        <dbReference type="Proteomes" id="UP000604825"/>
    </source>
</evidence>
<dbReference type="Proteomes" id="UP000604825">
    <property type="component" value="Unassembled WGS sequence"/>
</dbReference>
<evidence type="ECO:0000313" key="2">
    <source>
        <dbReference type="EMBL" id="CAD6253225.1"/>
    </source>
</evidence>
<gene>
    <name evidence="2" type="ORF">NCGR_LOCUS36857</name>
</gene>
<sequence>MDMEQDGTSKKVSSLLEKKDAANEDLNETRKEAEETNSTADKTETLASQEPREYMSQNRTTLASKVTAKFKKILGKAKPRKKRTTQYPIVGAVLKFHKDDDAYHPVDAGLQQLHYKEM</sequence>
<dbReference type="EMBL" id="CAJGYO010000009">
    <property type="protein sequence ID" value="CAD6253225.1"/>
    <property type="molecule type" value="Genomic_DNA"/>
</dbReference>
<dbReference type="OrthoDB" id="683818at2759"/>
<comment type="caution">
    <text evidence="2">The sequence shown here is derived from an EMBL/GenBank/DDBJ whole genome shotgun (WGS) entry which is preliminary data.</text>
</comment>
<evidence type="ECO:0000256" key="1">
    <source>
        <dbReference type="SAM" id="MobiDB-lite"/>
    </source>
</evidence>
<dbReference type="AlphaFoldDB" id="A0A811QAS9"/>
<feature type="compositionally biased region" description="Polar residues" evidence="1">
    <location>
        <begin position="36"/>
        <end position="48"/>
    </location>
</feature>
<accession>A0A811QAS9</accession>
<protein>
    <submittedName>
        <fullName evidence="2">Uncharacterized protein</fullName>
    </submittedName>
</protein>
<feature type="region of interest" description="Disordered" evidence="1">
    <location>
        <begin position="1"/>
        <end position="61"/>
    </location>
</feature>